<dbReference type="InterPro" id="IPR011047">
    <property type="entry name" value="Quinoprotein_ADH-like_sf"/>
</dbReference>
<dbReference type="InterPro" id="IPR052752">
    <property type="entry name" value="NACHT-WD_repeat"/>
</dbReference>
<evidence type="ECO:0000313" key="6">
    <source>
        <dbReference type="EMBL" id="KAH3692020.1"/>
    </source>
</evidence>
<feature type="region of interest" description="Disordered" evidence="4">
    <location>
        <begin position="1747"/>
        <end position="1773"/>
    </location>
</feature>
<sequence>MYRNYRSSLDGTANGAHMGSGVGNYPKPTAKSSKITPDNSPAMATTAVAPSTSGLPVTSDIPVTSGLPLTSGLPVTTPSWKTEATVNNLGANIISSEEKAKTEDQKRHLGNMLSQIDELENLIKTKMAQIDSKEMSPEIKLRNEALRGNTDLICPPSAKIVRIFTSSTFTDTKHERNMLMREAYPKIKEHCRNFGYEFQVVDMRWGVRDEATDDHMGTELCLKELRLCQKLSTGPSFVSLLSHKYGYIAFPRVILADEFESLTAQVEDPATIRLFLKWYSRDDNAVPPAYILASISTHLPDFISKDRDGQKIAKEQWWKESELMQDALESAATRVFDPETARKYIISVTETEVEEGLLKAEDSIARQAIWLRRNIEDIDCQESSYALSRFTECLGAQEKVEKAHRMLRELKEHRMERRLNPDQIFHYNVHWVGREGIEPETSEEHRKYLARLCKDFTDNMISMVTQAIRKRKLLHDRLTEECLQHIRLCQAKCAEFHGRTETLERIKSYLLDTSTTAPLVVHGISGTGKTSILAMSANLCKTWLNKTPKLVLRFLGTTVASSSVLPLLQSLVHQLSMLGNQRLRIGLTVDLLKVQLMVLLKQGTAECPLVVILDSLDQLDTSHNGRSLMWLPASLPPHCKVIVSSLPEEKYEAFPALKKLIPDEERFIQVPELDQSDAHIIVLSWADKRNRKLTSHQIDILLSTFRKCPTPLFLKLSFDEAMLWRSFDPPSRTVLQTTVRTAVDFLFGRLEKQHGRILVCRALAYLTLASNGITEAELDDVLSCDDDVLNDVYTYWTPPIRRLPPLLLVRMRTDIDQYIVERGADGVRVLNWYHRQFTEAAHERYCADDAHNKRLHGNLADFFAGTWANGTKKPYTNAKGEVMKEDRYVTSQPLRFGEKDYNIRALNNLSYHRLHAGHVDLLKKECLANVHFCVAKLHALPVEALLDDFTAAKAAFPGDLLIRGVLEALLLSRKGLQTDPDQFVPQLHGRLEDSETTAEFKQRLREYSSKVWFEPDVNILERPGGQLLHSIHVHASDIDMMTMTLCGTYVITVCQSLKEIKIWNIKVDPPRLLRKVTGKGQCTKVALCHGDEWVAMEVGNVIQVEELQTGKHCLDIPLKGRDSAKTFCAAGKRKKTIVTLFRKQMNIYDVTNGSLMQTLTSSSDEAKFGAMSNPSGRDRYVGMTSDDQYFLSVLDLDSMTLMPAWRGFEKIPDGEGEFEEHEIEAFDISPDETYVVYTTLFTGEIVFADFNGNRLRSIPPDEKLNIRSINFTADGTCIYYISGSTVFVVNSSTLQEEDRLEHKIDLTGASTVDMVTVVTIAEDSNLRVWDRSRDKKKTTDRNEAKTLAPIKHISKCFPLGHQEALFVTGKAEKDSLTTVVGVYDVGKLEYSALRELEVIGNTNVLFYEAEDRSVVMEINRKLHMFDLEMMEVCVVFPGIVSRKRVRIVTKRKQLLVTTRGGKNVKLYNITNGCVDAIIKTGYTTDINDVVVNDPGTLVAVGVDEGPIVLMDLVTYSRMYEISNSARYGDYFASYMLFTRDSTRLLFSADKGLESGEQRSDDVDHLFCWDIEHNKEIYELCDTETQMQYEKVKSDESTSMEGCYLLDDDQIVTTCFDNVVRVYDVKSGKLLHRLTGHKTSVTLALSGVTPYFLTYGSHAEENCIFMWNKVTCSRVATFTLDERVNTIHWSDDGTFFYTTINGVWEHKVAEVITWTIHHGNEPTTRPEVKKSLQIYSTEANLSRLTINAPEKVEKGYQPEVGDPDTDDEFFTDQD</sequence>
<dbReference type="InterPro" id="IPR015943">
    <property type="entry name" value="WD40/YVTN_repeat-like_dom_sf"/>
</dbReference>
<dbReference type="Pfam" id="PF25469">
    <property type="entry name" value="WHD_NWD1"/>
    <property type="match status" value="1"/>
</dbReference>
<comment type="caution">
    <text evidence="6">The sequence shown here is derived from an EMBL/GenBank/DDBJ whole genome shotgun (WGS) entry which is preliminary data.</text>
</comment>
<keyword evidence="7" id="KW-1185">Reference proteome</keyword>
<dbReference type="SUPFAM" id="SSF52540">
    <property type="entry name" value="P-loop containing nucleoside triphosphate hydrolases"/>
    <property type="match status" value="1"/>
</dbReference>
<reference evidence="6" key="2">
    <citation type="submission" date="2020-11" db="EMBL/GenBank/DDBJ databases">
        <authorList>
            <person name="McCartney M.A."/>
            <person name="Auch B."/>
            <person name="Kono T."/>
            <person name="Mallez S."/>
            <person name="Becker A."/>
            <person name="Gohl D.M."/>
            <person name="Silverstein K.A.T."/>
            <person name="Koren S."/>
            <person name="Bechman K.B."/>
            <person name="Herman A."/>
            <person name="Abrahante J.E."/>
            <person name="Garbe J."/>
        </authorList>
    </citation>
    <scope>NUCLEOTIDE SEQUENCE</scope>
    <source>
        <strain evidence="6">Duluth1</strain>
        <tissue evidence="6">Whole animal</tissue>
    </source>
</reference>
<evidence type="ECO:0000259" key="5">
    <source>
        <dbReference type="Pfam" id="PF25469"/>
    </source>
</evidence>
<feature type="coiled-coil region" evidence="3">
    <location>
        <begin position="109"/>
        <end position="136"/>
    </location>
</feature>
<dbReference type="PANTHER" id="PTHR19871">
    <property type="entry name" value="BETA TRANSDUCIN-RELATED PROTEIN"/>
    <property type="match status" value="1"/>
</dbReference>
<dbReference type="Proteomes" id="UP000828390">
    <property type="component" value="Unassembled WGS sequence"/>
</dbReference>
<evidence type="ECO:0000256" key="1">
    <source>
        <dbReference type="ARBA" id="ARBA00022574"/>
    </source>
</evidence>
<dbReference type="PANTHER" id="PTHR19871:SF14">
    <property type="entry name" value="DUF4062 DOMAIN-CONTAINING PROTEIN"/>
    <property type="match status" value="1"/>
</dbReference>
<feature type="domain" description="NWD1/2-like winged helix-turn-helix" evidence="5">
    <location>
        <begin position="739"/>
        <end position="849"/>
    </location>
</feature>
<dbReference type="SUPFAM" id="SSF50978">
    <property type="entry name" value="WD40 repeat-like"/>
    <property type="match status" value="1"/>
</dbReference>
<dbReference type="InterPro" id="IPR027417">
    <property type="entry name" value="P-loop_NTPase"/>
</dbReference>
<evidence type="ECO:0000313" key="7">
    <source>
        <dbReference type="Proteomes" id="UP000828390"/>
    </source>
</evidence>
<dbReference type="InterPro" id="IPR036322">
    <property type="entry name" value="WD40_repeat_dom_sf"/>
</dbReference>
<reference evidence="6" key="1">
    <citation type="journal article" date="2019" name="bioRxiv">
        <title>The Genome of the Zebra Mussel, Dreissena polymorpha: A Resource for Invasive Species Research.</title>
        <authorList>
            <person name="McCartney M.A."/>
            <person name="Auch B."/>
            <person name="Kono T."/>
            <person name="Mallez S."/>
            <person name="Zhang Y."/>
            <person name="Obille A."/>
            <person name="Becker A."/>
            <person name="Abrahante J.E."/>
            <person name="Garbe J."/>
            <person name="Badalamenti J.P."/>
            <person name="Herman A."/>
            <person name="Mangelson H."/>
            <person name="Liachko I."/>
            <person name="Sullivan S."/>
            <person name="Sone E.D."/>
            <person name="Koren S."/>
            <person name="Silverstein K.A.T."/>
            <person name="Beckman K.B."/>
            <person name="Gohl D.M."/>
        </authorList>
    </citation>
    <scope>NUCLEOTIDE SEQUENCE</scope>
    <source>
        <strain evidence="6">Duluth1</strain>
        <tissue evidence="6">Whole animal</tissue>
    </source>
</reference>
<gene>
    <name evidence="6" type="ORF">DPMN_194895</name>
</gene>
<protein>
    <recommendedName>
        <fullName evidence="5">NWD1/2-like winged helix-turn-helix domain-containing protein</fullName>
    </recommendedName>
</protein>
<proteinExistence type="predicted"/>
<keyword evidence="1" id="KW-0853">WD repeat</keyword>
<feature type="compositionally biased region" description="Acidic residues" evidence="4">
    <location>
        <begin position="1760"/>
        <end position="1773"/>
    </location>
</feature>
<evidence type="ECO:0000256" key="3">
    <source>
        <dbReference type="SAM" id="Coils"/>
    </source>
</evidence>
<evidence type="ECO:0000256" key="2">
    <source>
        <dbReference type="ARBA" id="ARBA00022737"/>
    </source>
</evidence>
<name>A0A9D3Y3Q1_DREPO</name>
<feature type="compositionally biased region" description="Polar residues" evidence="4">
    <location>
        <begin position="1"/>
        <end position="11"/>
    </location>
</feature>
<dbReference type="EMBL" id="JAIWYP010000026">
    <property type="protein sequence ID" value="KAH3692020.1"/>
    <property type="molecule type" value="Genomic_DNA"/>
</dbReference>
<feature type="region of interest" description="Disordered" evidence="4">
    <location>
        <begin position="1"/>
        <end position="41"/>
    </location>
</feature>
<dbReference type="Gene3D" id="3.40.50.300">
    <property type="entry name" value="P-loop containing nucleotide triphosphate hydrolases"/>
    <property type="match status" value="1"/>
</dbReference>
<evidence type="ECO:0000256" key="4">
    <source>
        <dbReference type="SAM" id="MobiDB-lite"/>
    </source>
</evidence>
<keyword evidence="3" id="KW-0175">Coiled coil</keyword>
<keyword evidence="2" id="KW-0677">Repeat</keyword>
<dbReference type="InterPro" id="IPR057588">
    <property type="entry name" value="NWD1/2-like_WH"/>
</dbReference>
<feature type="compositionally biased region" description="Polar residues" evidence="4">
    <location>
        <begin position="30"/>
        <end position="41"/>
    </location>
</feature>
<dbReference type="Gene3D" id="2.130.10.10">
    <property type="entry name" value="YVTN repeat-like/Quinoprotein amine dehydrogenase"/>
    <property type="match status" value="3"/>
</dbReference>
<organism evidence="6 7">
    <name type="scientific">Dreissena polymorpha</name>
    <name type="common">Zebra mussel</name>
    <name type="synonym">Mytilus polymorpha</name>
    <dbReference type="NCBI Taxonomy" id="45954"/>
    <lineage>
        <taxon>Eukaryota</taxon>
        <taxon>Metazoa</taxon>
        <taxon>Spiralia</taxon>
        <taxon>Lophotrochozoa</taxon>
        <taxon>Mollusca</taxon>
        <taxon>Bivalvia</taxon>
        <taxon>Autobranchia</taxon>
        <taxon>Heteroconchia</taxon>
        <taxon>Euheterodonta</taxon>
        <taxon>Imparidentia</taxon>
        <taxon>Neoheterodontei</taxon>
        <taxon>Myida</taxon>
        <taxon>Dreissenoidea</taxon>
        <taxon>Dreissenidae</taxon>
        <taxon>Dreissena</taxon>
    </lineage>
</organism>
<accession>A0A9D3Y3Q1</accession>
<dbReference type="SUPFAM" id="SSF50998">
    <property type="entry name" value="Quinoprotein alcohol dehydrogenase-like"/>
    <property type="match status" value="1"/>
</dbReference>